<sequence length="234" mass="26307">MGHKNQLSGKNRRREWAFGTLPRWTKRNNRSCYFTSVFYQIYIIYIKKCLPVRDVSDAGGRPAAAEAGSERSLTFTLCRVHSADVTTRRTLLHICMFSLAKCRTPPAARAGGSPAAGRRSLIVHENRTCKQTRDQLQSAVCTHGTRGSAGPDRRESSGPDRVARAFQSDVIARNHPNVPMEVLTSNLAWDIITGDTAWIYCYDPKIKQLLTEWVYRGETKPSKVARERRVPLSG</sequence>
<proteinExistence type="predicted"/>
<evidence type="ECO:0000256" key="1">
    <source>
        <dbReference type="SAM" id="MobiDB-lite"/>
    </source>
</evidence>
<accession>A0A4C1SYU8</accession>
<reference evidence="2 3" key="1">
    <citation type="journal article" date="2019" name="Commun. Biol.">
        <title>The bagworm genome reveals a unique fibroin gene that provides high tensile strength.</title>
        <authorList>
            <person name="Kono N."/>
            <person name="Nakamura H."/>
            <person name="Ohtoshi R."/>
            <person name="Tomita M."/>
            <person name="Numata K."/>
            <person name="Arakawa K."/>
        </authorList>
    </citation>
    <scope>NUCLEOTIDE SEQUENCE [LARGE SCALE GENOMIC DNA]</scope>
</reference>
<dbReference type="EMBL" id="BGZK01000024">
    <property type="protein sequence ID" value="GBP07074.1"/>
    <property type="molecule type" value="Genomic_DNA"/>
</dbReference>
<name>A0A4C1SYU8_EUMVA</name>
<keyword evidence="3" id="KW-1185">Reference proteome</keyword>
<evidence type="ECO:0000313" key="3">
    <source>
        <dbReference type="Proteomes" id="UP000299102"/>
    </source>
</evidence>
<protein>
    <submittedName>
        <fullName evidence="2">Uncharacterized protein</fullName>
    </submittedName>
</protein>
<gene>
    <name evidence="2" type="ORF">EVAR_4484_1</name>
</gene>
<evidence type="ECO:0000313" key="2">
    <source>
        <dbReference type="EMBL" id="GBP07074.1"/>
    </source>
</evidence>
<feature type="compositionally biased region" description="Basic and acidic residues" evidence="1">
    <location>
        <begin position="151"/>
        <end position="161"/>
    </location>
</feature>
<organism evidence="2 3">
    <name type="scientific">Eumeta variegata</name>
    <name type="common">Bagworm moth</name>
    <name type="synonym">Eumeta japonica</name>
    <dbReference type="NCBI Taxonomy" id="151549"/>
    <lineage>
        <taxon>Eukaryota</taxon>
        <taxon>Metazoa</taxon>
        <taxon>Ecdysozoa</taxon>
        <taxon>Arthropoda</taxon>
        <taxon>Hexapoda</taxon>
        <taxon>Insecta</taxon>
        <taxon>Pterygota</taxon>
        <taxon>Neoptera</taxon>
        <taxon>Endopterygota</taxon>
        <taxon>Lepidoptera</taxon>
        <taxon>Glossata</taxon>
        <taxon>Ditrysia</taxon>
        <taxon>Tineoidea</taxon>
        <taxon>Psychidae</taxon>
        <taxon>Oiketicinae</taxon>
        <taxon>Eumeta</taxon>
    </lineage>
</organism>
<comment type="caution">
    <text evidence="2">The sequence shown here is derived from an EMBL/GenBank/DDBJ whole genome shotgun (WGS) entry which is preliminary data.</text>
</comment>
<dbReference type="Proteomes" id="UP000299102">
    <property type="component" value="Unassembled WGS sequence"/>
</dbReference>
<feature type="region of interest" description="Disordered" evidence="1">
    <location>
        <begin position="142"/>
        <end position="161"/>
    </location>
</feature>
<dbReference type="AlphaFoldDB" id="A0A4C1SYU8"/>